<dbReference type="EMBL" id="VFFF01000001">
    <property type="protein sequence ID" value="TNY32523.1"/>
    <property type="molecule type" value="Genomic_DNA"/>
</dbReference>
<protein>
    <submittedName>
        <fullName evidence="2">Uncharacterized protein</fullName>
    </submittedName>
</protein>
<keyword evidence="1" id="KW-0812">Transmembrane</keyword>
<proteinExistence type="predicted"/>
<keyword evidence="3" id="KW-1185">Reference proteome</keyword>
<feature type="transmembrane region" description="Helical" evidence="1">
    <location>
        <begin position="55"/>
        <end position="74"/>
    </location>
</feature>
<name>A0A5C5GCQ7_9RHOB</name>
<feature type="transmembrane region" description="Helical" evidence="1">
    <location>
        <begin position="121"/>
        <end position="143"/>
    </location>
</feature>
<evidence type="ECO:0000313" key="3">
    <source>
        <dbReference type="Proteomes" id="UP000314011"/>
    </source>
</evidence>
<feature type="transmembrane region" description="Helical" evidence="1">
    <location>
        <begin position="7"/>
        <end position="28"/>
    </location>
</feature>
<dbReference type="OrthoDB" id="9787548at2"/>
<gene>
    <name evidence="2" type="ORF">FHY64_04335</name>
</gene>
<dbReference type="RefSeq" id="WP_140193201.1">
    <property type="nucleotide sequence ID" value="NZ_CP065915.1"/>
</dbReference>
<organism evidence="2 3">
    <name type="scientific">Pelagovum pacificum</name>
    <dbReference type="NCBI Taxonomy" id="2588711"/>
    <lineage>
        <taxon>Bacteria</taxon>
        <taxon>Pseudomonadati</taxon>
        <taxon>Pseudomonadota</taxon>
        <taxon>Alphaproteobacteria</taxon>
        <taxon>Rhodobacterales</taxon>
        <taxon>Paracoccaceae</taxon>
        <taxon>Pelagovum</taxon>
    </lineage>
</organism>
<keyword evidence="1" id="KW-0472">Membrane</keyword>
<keyword evidence="1" id="KW-1133">Transmembrane helix</keyword>
<feature type="transmembrane region" description="Helical" evidence="1">
    <location>
        <begin position="81"/>
        <end position="101"/>
    </location>
</feature>
<dbReference type="Proteomes" id="UP000314011">
    <property type="component" value="Unassembled WGS sequence"/>
</dbReference>
<sequence length="147" mass="15637">MLGFIAAILSGAIIGSGFLPWLALGPLYEATLFDVVRQDPGQVVDSLTSGNVSPLAWLFVLSFPLALASVMFNVTRYRRLLSLVTGLFPVICAIGAVFGLRDRVRDLLGQVPDVPGRLVEVIGQGVWVYVGAGALLLILSLVASGRR</sequence>
<reference evidence="2 3" key="1">
    <citation type="submission" date="2019-06" db="EMBL/GenBank/DDBJ databases">
        <title>Genome of new Rhodobacteraceae sp. SM1903.</title>
        <authorList>
            <person name="Ren X."/>
        </authorList>
    </citation>
    <scope>NUCLEOTIDE SEQUENCE [LARGE SCALE GENOMIC DNA]</scope>
    <source>
        <strain evidence="2 3">SM1903</strain>
    </source>
</reference>
<evidence type="ECO:0000313" key="2">
    <source>
        <dbReference type="EMBL" id="TNY32523.1"/>
    </source>
</evidence>
<comment type="caution">
    <text evidence="2">The sequence shown here is derived from an EMBL/GenBank/DDBJ whole genome shotgun (WGS) entry which is preliminary data.</text>
</comment>
<evidence type="ECO:0000256" key="1">
    <source>
        <dbReference type="SAM" id="Phobius"/>
    </source>
</evidence>
<dbReference type="AlphaFoldDB" id="A0A5C5GCQ7"/>
<accession>A0A5C5GCQ7</accession>